<dbReference type="PROSITE" id="PS51257">
    <property type="entry name" value="PROKAR_LIPOPROTEIN"/>
    <property type="match status" value="1"/>
</dbReference>
<dbReference type="Gene3D" id="2.60.120.560">
    <property type="entry name" value="Exo-inulinase, domain 1"/>
    <property type="match status" value="1"/>
</dbReference>
<keyword evidence="3" id="KW-1185">Reference proteome</keyword>
<sequence>MILLKRFLLLTGALLIFSCGNKSEKNNNDWQVLFNGKDLDGWIPKIHHHEVGDNYANTFRVKDGTIQVNYDDYDTFNERYGHLFYKKSFSSYHLKFKYRFTDQWLKDAPSYTYRNSGIMFHSQDPKTILKEQDWPISVEYQMLADADDGNPRPTGNMCSPGTDVIYNNELDPRHCINSSSKTYKWDIWIHGELIVYKDSLIVHIVNKDTVLQYSKPTIGGGVANRFDPAIKIDGTPLKEGYIGLQAEGQGIAFKDILIKELD</sequence>
<protein>
    <submittedName>
        <fullName evidence="2">DUF1080 domain-containing protein</fullName>
    </submittedName>
</protein>
<gene>
    <name evidence="2" type="ORF">GCM10022395_36300</name>
</gene>
<dbReference type="RefSeq" id="WP_345007929.1">
    <property type="nucleotide sequence ID" value="NZ_BAABCY010000104.1"/>
</dbReference>
<comment type="caution">
    <text evidence="2">The sequence shown here is derived from an EMBL/GenBank/DDBJ whole genome shotgun (WGS) entry which is preliminary data.</text>
</comment>
<feature type="domain" description="3-keto-alpha-glucoside-1,2-lyase/3-keto-2-hydroxy-glucal hydratase" evidence="1">
    <location>
        <begin position="29"/>
        <end position="259"/>
    </location>
</feature>
<evidence type="ECO:0000313" key="2">
    <source>
        <dbReference type="EMBL" id="GAA3585035.1"/>
    </source>
</evidence>
<name>A0ABP6YPS2_9FLAO</name>
<dbReference type="Pfam" id="PF06439">
    <property type="entry name" value="3keto-disac_hyd"/>
    <property type="match status" value="1"/>
</dbReference>
<dbReference type="EMBL" id="BAABCY010000104">
    <property type="protein sequence ID" value="GAA3585035.1"/>
    <property type="molecule type" value="Genomic_DNA"/>
</dbReference>
<proteinExistence type="predicted"/>
<organism evidence="2 3">
    <name type="scientific">Snuella lapsa</name>
    <dbReference type="NCBI Taxonomy" id="870481"/>
    <lineage>
        <taxon>Bacteria</taxon>
        <taxon>Pseudomonadati</taxon>
        <taxon>Bacteroidota</taxon>
        <taxon>Flavobacteriia</taxon>
        <taxon>Flavobacteriales</taxon>
        <taxon>Flavobacteriaceae</taxon>
        <taxon>Snuella</taxon>
    </lineage>
</organism>
<evidence type="ECO:0000259" key="1">
    <source>
        <dbReference type="Pfam" id="PF06439"/>
    </source>
</evidence>
<reference evidence="3" key="1">
    <citation type="journal article" date="2019" name="Int. J. Syst. Evol. Microbiol.">
        <title>The Global Catalogue of Microorganisms (GCM) 10K type strain sequencing project: providing services to taxonomists for standard genome sequencing and annotation.</title>
        <authorList>
            <consortium name="The Broad Institute Genomics Platform"/>
            <consortium name="The Broad Institute Genome Sequencing Center for Infectious Disease"/>
            <person name="Wu L."/>
            <person name="Ma J."/>
        </authorList>
    </citation>
    <scope>NUCLEOTIDE SEQUENCE [LARGE SCALE GENOMIC DNA]</scope>
    <source>
        <strain evidence="3">JCM 17111</strain>
    </source>
</reference>
<dbReference type="Proteomes" id="UP001500954">
    <property type="component" value="Unassembled WGS sequence"/>
</dbReference>
<accession>A0ABP6YPS2</accession>
<evidence type="ECO:0000313" key="3">
    <source>
        <dbReference type="Proteomes" id="UP001500954"/>
    </source>
</evidence>
<dbReference type="InterPro" id="IPR010496">
    <property type="entry name" value="AL/BT2_dom"/>
</dbReference>